<sequence>MHSVSRFRQWLLGRPQLVVRMMRHVEKAHGPALLNYPGAPAPAARRRPPGARLWISRAPEDVLHNLCYCGLSVGCSQLVEVGQGDFLADPNLDQLVRMLEMLPPELAQLVVHGLTFASHLPAHRFTQSHAEELWKAAAGEGEPVAADIWERPCCAAAMRRDEAAAGEGAGSVAVTQAPAVPDPDVLSRRTTALREKAAELVDRLEEFAAAVREGRRPDGDEALLGAVTSWTRERRFLAEAFAEAVPAAAEDAEPSGPWGPDAGWPEAAALTERLREEQRERERIAQEIAKVVQARDEAVGLLEQAVSDLMRQTLVDQVAQFDRKLRELHELHELRGDPVADTTSSVAESGSATDAAADRVSLDEGSGETDPGPAPGPDPGPAPEDRTLGPESEALPSGADHEVRGQDDTPASQGKGAGSPFSSGSTPEPVATATTEAAMPGPEAEAVDRTDETAAPDTGAAPVRVKPASPGSGEPHEDAGRTGEVPREAPAPTAPRPPASSRTEPGADEATPTPADGWGGAEATPTPADGWAGAEATVEALVTGGRLAEAYWVSRAAGASEVRTLALAFADAAFHDSPASASDLQVKAEELLDAVTRSRPLEDDREAHFMLLTAAVRSGISAHWASSVLTGDHTCVPGLPDPWARALDGLVLAVRKGAEIKPGGLRAGVGAAEANRFERIADQARQLAVDLPKRRIRYQRATVVLQALAGPEGVLGETLQAIEEWARKGGKSGAEKLSGLMEEHFRRADAADRLIDDTDRVKRTTKQAKNDIHSGARLQLRTHVKSVQDLLKAALRAAEAPTAPGSGVIGPELPAALEAAREAGRPPGVSGALFDLLVRWLDRSYTPGTRDEDVRFPPPADALLMLPGLSWRSEDGRYLPDVAGPQAFSVLADMLGPNDPARALAWHRTQGDLHLAERLLNRISRGEVPGAELTAVQLAEQRQALSDAAGRWKDRCAKEHRSAQLALARVRAQNLLTHEVEREFTGRLLDLEGEGHGGSFGERLRAVGQVAGDLRLLEQERSDDLRLQLGQVRLTEQDASRIRDLLDRGETVAAEELLTFARRGQPLPGPAEPAGEVLSRFLAGVAHPDAPRPDSSGGSARWWADHYASGEALVQNALSGLDAWDRLGQAMDARKVGKAVVSVLRLLGLNASQPNVEEARWGVTRLSVRADITESTPGYVAALGSHARRMYKVVVITDELRGEGPLRHLPASAIEANIILYTQPLGVEGRRRLAQESRGRSHQALVVDPAVVGWVAAHAPRSFRAVQQVTLPWTGYTPYTPHVAGLVPPEVFKGRTDEMRAVLDPQGPIFLFGGRQLGKSSLLRQAVEVFQKDDRENRVAVYVDLMKADIGHAEPPEGIWRMLLAELKRRGVISESVADRAPGNVIANEVQQWIEERPERRLLLLADEADAFLTADAQAVYTGGGQSTFPTVKRLQRLMEDTGRDFKVVFAGLHQVQRFNRLINVVTAHGGRDVPVGPLKPQDAVELVEEPMAAVGLTFETRDLVWHILGLTNYQANLLQIFCDRLVAYMQHRSMPADGRHAPITWEDVQQVAGMEEVRGLIAERLRYTINLEDRYRVLALLIALRSLEQGHGHGYRPAELLERAHERWEDGFPLNSERQLTIYLEEMVNLGLLIRLPGDERVYAMRSPNVVNMLGTQAELENELRDTQFDLPYDYNPSVARRSLGTDRRTRVQRMSPLTDGQLSDILTHPARTTLVPCTPALSADLVERGIQLHIDGHGLAVVRIGPDDDLTEFITANSRRKSGSRLLFVDLRGQDTARLQEATDRLLDHTRVTQPRSDSSSSVPRRYAAVLCDPDTAAGVVSAAGLVRPERWTVDSVRAWPESPFGSPRERRSLIEVTGGWPMLVELAMHKVRSGMRQKEVFDELRAEMTVPERAKAHLELAGLSSDDVGRLATWAQFYTEEEHRAGVAVAAAGDLQAAFHEARLYDESDAEGALPAAERLLDRLDLLGVLDVTGKGETLDPVTFRAVKAIGGDL</sequence>
<dbReference type="Gene3D" id="3.40.50.300">
    <property type="entry name" value="P-loop containing nucleotide triphosphate hydrolases"/>
    <property type="match status" value="1"/>
</dbReference>
<evidence type="ECO:0000313" key="3">
    <source>
        <dbReference type="EMBL" id="GAA3143576.1"/>
    </source>
</evidence>
<feature type="compositionally biased region" description="Basic and acidic residues" evidence="2">
    <location>
        <begin position="474"/>
        <end position="487"/>
    </location>
</feature>
<accession>A0ABP6NEM7</accession>
<comment type="caution">
    <text evidence="3">The sequence shown here is derived from an EMBL/GenBank/DDBJ whole genome shotgun (WGS) entry which is preliminary data.</text>
</comment>
<feature type="compositionally biased region" description="Low complexity" evidence="2">
    <location>
        <begin position="426"/>
        <end position="438"/>
    </location>
</feature>
<feature type="compositionally biased region" description="Pro residues" evidence="2">
    <location>
        <begin position="372"/>
        <end position="382"/>
    </location>
</feature>
<reference evidence="4" key="1">
    <citation type="journal article" date="2019" name="Int. J. Syst. Evol. Microbiol.">
        <title>The Global Catalogue of Microorganisms (GCM) 10K type strain sequencing project: providing services to taxonomists for standard genome sequencing and annotation.</title>
        <authorList>
            <consortium name="The Broad Institute Genomics Platform"/>
            <consortium name="The Broad Institute Genome Sequencing Center for Infectious Disease"/>
            <person name="Wu L."/>
            <person name="Ma J."/>
        </authorList>
    </citation>
    <scope>NUCLEOTIDE SEQUENCE [LARGE SCALE GENOMIC DNA]</scope>
    <source>
        <strain evidence="4">JCM 11574</strain>
    </source>
</reference>
<gene>
    <name evidence="3" type="ORF">GCM10010521_33040</name>
</gene>
<feature type="compositionally biased region" description="Polar residues" evidence="2">
    <location>
        <begin position="341"/>
        <end position="352"/>
    </location>
</feature>
<evidence type="ECO:0000256" key="2">
    <source>
        <dbReference type="SAM" id="MobiDB-lite"/>
    </source>
</evidence>
<organism evidence="3 4">
    <name type="scientific">Streptomyces rameus</name>
    <dbReference type="NCBI Taxonomy" id="68261"/>
    <lineage>
        <taxon>Bacteria</taxon>
        <taxon>Bacillati</taxon>
        <taxon>Actinomycetota</taxon>
        <taxon>Actinomycetes</taxon>
        <taxon>Kitasatosporales</taxon>
        <taxon>Streptomycetaceae</taxon>
        <taxon>Streptomyces</taxon>
    </lineage>
</organism>
<evidence type="ECO:0008006" key="5">
    <source>
        <dbReference type="Google" id="ProtNLM"/>
    </source>
</evidence>
<evidence type="ECO:0000313" key="4">
    <source>
        <dbReference type="Proteomes" id="UP001500893"/>
    </source>
</evidence>
<feature type="region of interest" description="Disordered" evidence="2">
    <location>
        <begin position="336"/>
        <end position="530"/>
    </location>
</feature>
<dbReference type="RefSeq" id="WP_345052093.1">
    <property type="nucleotide sequence ID" value="NZ_BAAAVM010000038.1"/>
</dbReference>
<protein>
    <recommendedName>
        <fullName evidence="5">AAA+ ATPase domain-containing protein</fullName>
    </recommendedName>
</protein>
<name>A0ABP6NEM7_9ACTN</name>
<proteinExistence type="predicted"/>
<dbReference type="InterPro" id="IPR027417">
    <property type="entry name" value="P-loop_NTPase"/>
</dbReference>
<dbReference type="SUPFAM" id="SSF52540">
    <property type="entry name" value="P-loop containing nucleoside triphosphate hydrolases"/>
    <property type="match status" value="1"/>
</dbReference>
<dbReference type="EMBL" id="BAAAVM010000038">
    <property type="protein sequence ID" value="GAA3143576.1"/>
    <property type="molecule type" value="Genomic_DNA"/>
</dbReference>
<dbReference type="Proteomes" id="UP001500893">
    <property type="component" value="Unassembled WGS sequence"/>
</dbReference>
<keyword evidence="1" id="KW-0175">Coiled coil</keyword>
<feature type="coiled-coil region" evidence="1">
    <location>
        <begin position="267"/>
        <end position="294"/>
    </location>
</feature>
<keyword evidence="4" id="KW-1185">Reference proteome</keyword>
<evidence type="ECO:0000256" key="1">
    <source>
        <dbReference type="SAM" id="Coils"/>
    </source>
</evidence>